<dbReference type="PANTHER" id="PTHR24291">
    <property type="entry name" value="CYTOCHROME P450 FAMILY 4"/>
    <property type="match status" value="1"/>
</dbReference>
<keyword evidence="5" id="KW-1185">Reference proteome</keyword>
<comment type="similarity">
    <text evidence="1 3">Belongs to the cytochrome P450 family.</text>
</comment>
<proteinExistence type="inferred from homology"/>
<dbReference type="GO" id="GO:0005506">
    <property type="term" value="F:iron ion binding"/>
    <property type="evidence" value="ECO:0007669"/>
    <property type="project" value="InterPro"/>
</dbReference>
<dbReference type="Gene3D" id="1.10.630.10">
    <property type="entry name" value="Cytochrome P450"/>
    <property type="match status" value="1"/>
</dbReference>
<protein>
    <submittedName>
        <fullName evidence="4">Uncharacterized protein</fullName>
    </submittedName>
</protein>
<dbReference type="InterPro" id="IPR017972">
    <property type="entry name" value="Cyt_P450_CS"/>
</dbReference>
<dbReference type="InterPro" id="IPR002401">
    <property type="entry name" value="Cyt_P450_E_grp-I"/>
</dbReference>
<keyword evidence="3" id="KW-0560">Oxidoreductase</keyword>
<dbReference type="SUPFAM" id="SSF48264">
    <property type="entry name" value="Cytochrome P450"/>
    <property type="match status" value="1"/>
</dbReference>
<keyword evidence="2 3" id="KW-0349">Heme</keyword>
<comment type="caution">
    <text evidence="4">The sequence shown here is derived from an EMBL/GenBank/DDBJ whole genome shotgun (WGS) entry which is preliminary data.</text>
</comment>
<name>A0AA88XG36_PINIB</name>
<dbReference type="InterPro" id="IPR036396">
    <property type="entry name" value="Cyt_P450_sf"/>
</dbReference>
<dbReference type="PRINTS" id="PR00385">
    <property type="entry name" value="P450"/>
</dbReference>
<accession>A0AA88XG36</accession>
<dbReference type="EMBL" id="VSWD01000013">
    <property type="protein sequence ID" value="KAK3084868.1"/>
    <property type="molecule type" value="Genomic_DNA"/>
</dbReference>
<dbReference type="CDD" id="cd20659">
    <property type="entry name" value="CYP4B_4F-like"/>
    <property type="match status" value="1"/>
</dbReference>
<comment type="cofactor">
    <cofactor evidence="2">
        <name>heme</name>
        <dbReference type="ChEBI" id="CHEBI:30413"/>
    </cofactor>
</comment>
<keyword evidence="2 3" id="KW-0479">Metal-binding</keyword>
<evidence type="ECO:0000313" key="4">
    <source>
        <dbReference type="EMBL" id="KAK3084868.1"/>
    </source>
</evidence>
<dbReference type="GO" id="GO:0016705">
    <property type="term" value="F:oxidoreductase activity, acting on paired donors, with incorporation or reduction of molecular oxygen"/>
    <property type="evidence" value="ECO:0007669"/>
    <property type="project" value="InterPro"/>
</dbReference>
<evidence type="ECO:0000256" key="3">
    <source>
        <dbReference type="RuleBase" id="RU000461"/>
    </source>
</evidence>
<evidence type="ECO:0000313" key="5">
    <source>
        <dbReference type="Proteomes" id="UP001186944"/>
    </source>
</evidence>
<dbReference type="InterPro" id="IPR050196">
    <property type="entry name" value="Cytochrome_P450_Monoox"/>
</dbReference>
<dbReference type="InterPro" id="IPR001128">
    <property type="entry name" value="Cyt_P450"/>
</dbReference>
<dbReference type="PROSITE" id="PS00086">
    <property type="entry name" value="CYTOCHROME_P450"/>
    <property type="match status" value="1"/>
</dbReference>
<dbReference type="Pfam" id="PF00067">
    <property type="entry name" value="p450"/>
    <property type="match status" value="2"/>
</dbReference>
<dbReference type="Proteomes" id="UP001186944">
    <property type="component" value="Unassembled WGS sequence"/>
</dbReference>
<dbReference type="AlphaFoldDB" id="A0AA88XG36"/>
<evidence type="ECO:0000256" key="1">
    <source>
        <dbReference type="ARBA" id="ARBA00010617"/>
    </source>
</evidence>
<dbReference type="PRINTS" id="PR00463">
    <property type="entry name" value="EP450I"/>
</dbReference>
<dbReference type="GO" id="GO:0004497">
    <property type="term" value="F:monooxygenase activity"/>
    <property type="evidence" value="ECO:0007669"/>
    <property type="project" value="UniProtKB-KW"/>
</dbReference>
<feature type="binding site" description="axial binding residue" evidence="2">
    <location>
        <position position="354"/>
    </location>
    <ligand>
        <name>heme</name>
        <dbReference type="ChEBI" id="CHEBI:30413"/>
    </ligand>
    <ligandPart>
        <name>Fe</name>
        <dbReference type="ChEBI" id="CHEBI:18248"/>
    </ligandPart>
</feature>
<sequence length="406" mass="47811">MYCTWFTSLLPTFSVCHPDTLRDIMKSSEPKPTEATGSPYRFIMRWIGDGLLLSTGRKWERNRRLLTPAFHFDILKPYVAVYNQSADAFLENLMEKRQTEKSFDITNLVTLATLDTMMKCALSFETNVQREGSPWIHRDIFYYLTPNGREYVRLTNYVHDFADKIIKTRRLTLEKDPSQLNKRRLDFLDILITARDDEGQGLSDADIRAEVDTFLFEGHDTTASALSWIMFCLGKYQDDQEKVYKEVQEVVGDRTDVQWEDLSRFKYMTIMIKEIMRLYPPVPVISRRLTRPMEFDGTVIPEKFTVDIMIIHMNRHPDVWPNPMEFIPDRFSEERVKYRDPYSYVPFSAGPRNCIGQNFAMNELKVFVARLVKRFRIHIDPAHDYLPFPEVVLRSKHGIKIILDDR</sequence>
<gene>
    <name evidence="4" type="ORF">FSP39_020492</name>
</gene>
<dbReference type="PANTHER" id="PTHR24291:SF201">
    <property type="entry name" value="CYTOCHROME P450, FAMILY 4, SUBFAMILY B, POLYPEPTIDE 7"/>
    <property type="match status" value="1"/>
</dbReference>
<keyword evidence="3" id="KW-0503">Monooxygenase</keyword>
<dbReference type="GO" id="GO:0020037">
    <property type="term" value="F:heme binding"/>
    <property type="evidence" value="ECO:0007669"/>
    <property type="project" value="InterPro"/>
</dbReference>
<reference evidence="4" key="1">
    <citation type="submission" date="2019-08" db="EMBL/GenBank/DDBJ databases">
        <title>The improved chromosome-level genome for the pearl oyster Pinctada fucata martensii using PacBio sequencing and Hi-C.</title>
        <authorList>
            <person name="Zheng Z."/>
        </authorList>
    </citation>
    <scope>NUCLEOTIDE SEQUENCE</scope>
    <source>
        <strain evidence="4">ZZ-2019</strain>
        <tissue evidence="4">Adductor muscle</tissue>
    </source>
</reference>
<evidence type="ECO:0000256" key="2">
    <source>
        <dbReference type="PIRSR" id="PIRSR602401-1"/>
    </source>
</evidence>
<organism evidence="4 5">
    <name type="scientific">Pinctada imbricata</name>
    <name type="common">Atlantic pearl-oyster</name>
    <name type="synonym">Pinctada martensii</name>
    <dbReference type="NCBI Taxonomy" id="66713"/>
    <lineage>
        <taxon>Eukaryota</taxon>
        <taxon>Metazoa</taxon>
        <taxon>Spiralia</taxon>
        <taxon>Lophotrochozoa</taxon>
        <taxon>Mollusca</taxon>
        <taxon>Bivalvia</taxon>
        <taxon>Autobranchia</taxon>
        <taxon>Pteriomorphia</taxon>
        <taxon>Pterioida</taxon>
        <taxon>Pterioidea</taxon>
        <taxon>Pteriidae</taxon>
        <taxon>Pinctada</taxon>
    </lineage>
</organism>
<keyword evidence="2 3" id="KW-0408">Iron</keyword>